<keyword evidence="4" id="KW-1185">Reference proteome</keyword>
<evidence type="ECO:0000313" key="4">
    <source>
        <dbReference type="Proteomes" id="UP000199017"/>
    </source>
</evidence>
<dbReference type="STRING" id="930129.SAMN05216352_102382"/>
<dbReference type="InterPro" id="IPR051330">
    <property type="entry name" value="Phosphatase_reg/MetRdx"/>
</dbReference>
<dbReference type="Gene3D" id="3.30.450.40">
    <property type="match status" value="1"/>
</dbReference>
<comment type="similarity">
    <text evidence="1">Belongs to the free Met sulfoxide reductase family.</text>
</comment>
<gene>
    <name evidence="3" type="ORF">SAMN05216352_102382</name>
</gene>
<dbReference type="FunFam" id="3.30.450.40:FF:000008">
    <property type="entry name" value="GAF domain-containing proteins"/>
    <property type="match status" value="1"/>
</dbReference>
<evidence type="ECO:0000259" key="2">
    <source>
        <dbReference type="SMART" id="SM00065"/>
    </source>
</evidence>
<dbReference type="GO" id="GO:0005829">
    <property type="term" value="C:cytosol"/>
    <property type="evidence" value="ECO:0007669"/>
    <property type="project" value="TreeGrafter"/>
</dbReference>
<sequence length="161" mass="17846">MFQQIEYKGTLQEGYALLLKQLEALLEGETDQTANLSNAAALLNQFLSEVNWVGFYLYRSEEGELVLGPFQGLPACVRIPMNKGVCGTAAFERNTVRVADVTAFSGHIACDGATRSEIVVPLIKNDQLIGVLDIDSPVHNRFLEEEQQHLEQFAAVLTKYL</sequence>
<dbReference type="PANTHER" id="PTHR21021">
    <property type="entry name" value="GAF/PUTATIVE CYTOSKELETAL PROTEIN"/>
    <property type="match status" value="1"/>
</dbReference>
<dbReference type="OrthoDB" id="9796252at2"/>
<dbReference type="SUPFAM" id="SSF55781">
    <property type="entry name" value="GAF domain-like"/>
    <property type="match status" value="1"/>
</dbReference>
<name>A0A1G8EU86_9BACI</name>
<proteinExistence type="inferred from homology"/>
<dbReference type="InterPro" id="IPR003018">
    <property type="entry name" value="GAF"/>
</dbReference>
<dbReference type="InterPro" id="IPR029016">
    <property type="entry name" value="GAF-like_dom_sf"/>
</dbReference>
<dbReference type="EMBL" id="FNDU01000002">
    <property type="protein sequence ID" value="SDH73424.1"/>
    <property type="molecule type" value="Genomic_DNA"/>
</dbReference>
<evidence type="ECO:0000256" key="1">
    <source>
        <dbReference type="ARBA" id="ARBA00038454"/>
    </source>
</evidence>
<dbReference type="AlphaFoldDB" id="A0A1G8EU86"/>
<dbReference type="Proteomes" id="UP000199017">
    <property type="component" value="Unassembled WGS sequence"/>
</dbReference>
<dbReference type="InterPro" id="IPR000614">
    <property type="entry name" value="FRMsr_CS"/>
</dbReference>
<evidence type="ECO:0000313" key="3">
    <source>
        <dbReference type="EMBL" id="SDH73424.1"/>
    </source>
</evidence>
<organism evidence="3 4">
    <name type="scientific">Alteribacillus bidgolensis</name>
    <dbReference type="NCBI Taxonomy" id="930129"/>
    <lineage>
        <taxon>Bacteria</taxon>
        <taxon>Bacillati</taxon>
        <taxon>Bacillota</taxon>
        <taxon>Bacilli</taxon>
        <taxon>Bacillales</taxon>
        <taxon>Bacillaceae</taxon>
        <taxon>Alteribacillus</taxon>
    </lineage>
</organism>
<dbReference type="PANTHER" id="PTHR21021:SF15">
    <property type="entry name" value="FREE METHIONINE-R-SULFOXIDE REDUCTASE"/>
    <property type="match status" value="1"/>
</dbReference>
<dbReference type="Pfam" id="PF01590">
    <property type="entry name" value="GAF"/>
    <property type="match status" value="1"/>
</dbReference>
<dbReference type="SMART" id="SM00065">
    <property type="entry name" value="GAF"/>
    <property type="match status" value="1"/>
</dbReference>
<dbReference type="GO" id="GO:0033745">
    <property type="term" value="F:L-methionine-(R)-S-oxide reductase activity"/>
    <property type="evidence" value="ECO:0007669"/>
    <property type="project" value="TreeGrafter"/>
</dbReference>
<feature type="domain" description="GAF" evidence="2">
    <location>
        <begin position="31"/>
        <end position="161"/>
    </location>
</feature>
<dbReference type="PROSITE" id="PS01320">
    <property type="entry name" value="UPF0067"/>
    <property type="match status" value="1"/>
</dbReference>
<accession>A0A1G8EU86</accession>
<dbReference type="RefSeq" id="WP_091581702.1">
    <property type="nucleotide sequence ID" value="NZ_FNDU01000002.1"/>
</dbReference>
<protein>
    <submittedName>
        <fullName evidence="3">GAF domain-containing protein</fullName>
    </submittedName>
</protein>
<reference evidence="3 4" key="1">
    <citation type="submission" date="2016-10" db="EMBL/GenBank/DDBJ databases">
        <authorList>
            <person name="de Groot N.N."/>
        </authorList>
    </citation>
    <scope>NUCLEOTIDE SEQUENCE [LARGE SCALE GENOMIC DNA]</scope>
    <source>
        <strain evidence="4">P4B,CCM 7963,CECT 7998,DSM 25260,IBRC-M 10614,KCTC 13821</strain>
    </source>
</reference>